<evidence type="ECO:0000259" key="9">
    <source>
        <dbReference type="PROSITE" id="PS50048"/>
    </source>
</evidence>
<dbReference type="InterPro" id="IPR036864">
    <property type="entry name" value="Zn2-C6_fun-type_DNA-bd_sf"/>
</dbReference>
<feature type="domain" description="Zn(2)-C6 fungal-type" evidence="9">
    <location>
        <begin position="325"/>
        <end position="354"/>
    </location>
</feature>
<dbReference type="SMART" id="SM00066">
    <property type="entry name" value="GAL4"/>
    <property type="match status" value="1"/>
</dbReference>
<feature type="region of interest" description="Disordered" evidence="8">
    <location>
        <begin position="190"/>
        <end position="253"/>
    </location>
</feature>
<dbReference type="RefSeq" id="XP_025352829.1">
    <property type="nucleotide sequence ID" value="XM_025497885.1"/>
</dbReference>
<protein>
    <recommendedName>
        <fullName evidence="7">Transcription activator of gluconeogenesis ERT1</fullName>
    </recommendedName>
</protein>
<keyword evidence="11" id="KW-1185">Reference proteome</keyword>
<dbReference type="GO" id="GO:0000981">
    <property type="term" value="F:DNA-binding transcription factor activity, RNA polymerase II-specific"/>
    <property type="evidence" value="ECO:0007669"/>
    <property type="project" value="InterPro"/>
</dbReference>
<dbReference type="OrthoDB" id="411251at2759"/>
<dbReference type="PANTHER" id="PTHR47659">
    <property type="entry name" value="ZN(II)2CYS6 TRANSCRIPTION FACTOR (EUROFUNG)-RELATED"/>
    <property type="match status" value="1"/>
</dbReference>
<dbReference type="PROSITE" id="PS00463">
    <property type="entry name" value="ZN2_CY6_FUNGAL_1"/>
    <property type="match status" value="1"/>
</dbReference>
<dbReference type="Gene3D" id="4.10.240.10">
    <property type="entry name" value="Zn(2)-C6 fungal-type DNA-binding domain"/>
    <property type="match status" value="1"/>
</dbReference>
<evidence type="ECO:0000256" key="8">
    <source>
        <dbReference type="SAM" id="MobiDB-lite"/>
    </source>
</evidence>
<accession>A0A316V4Q1</accession>
<dbReference type="InterPro" id="IPR050335">
    <property type="entry name" value="ERT1_acuK_gluconeogen_tf"/>
</dbReference>
<feature type="compositionally biased region" description="Low complexity" evidence="8">
    <location>
        <begin position="106"/>
        <end position="122"/>
    </location>
</feature>
<keyword evidence="4" id="KW-0238">DNA-binding</keyword>
<feature type="compositionally biased region" description="Polar residues" evidence="8">
    <location>
        <begin position="280"/>
        <end position="290"/>
    </location>
</feature>
<evidence type="ECO:0000256" key="1">
    <source>
        <dbReference type="ARBA" id="ARBA00022723"/>
    </source>
</evidence>
<dbReference type="STRING" id="1280837.A0A316V4Q1"/>
<keyword evidence="5" id="KW-0804">Transcription</keyword>
<evidence type="ECO:0000256" key="4">
    <source>
        <dbReference type="ARBA" id="ARBA00023125"/>
    </source>
</evidence>
<evidence type="ECO:0000256" key="3">
    <source>
        <dbReference type="ARBA" id="ARBA00023015"/>
    </source>
</evidence>
<keyword evidence="1" id="KW-0479">Metal-binding</keyword>
<dbReference type="CDD" id="cd00067">
    <property type="entry name" value="GAL4"/>
    <property type="match status" value="1"/>
</dbReference>
<feature type="region of interest" description="Disordered" evidence="8">
    <location>
        <begin position="361"/>
        <end position="406"/>
    </location>
</feature>
<dbReference type="GeneID" id="37019666"/>
<evidence type="ECO:0000256" key="2">
    <source>
        <dbReference type="ARBA" id="ARBA00022833"/>
    </source>
</evidence>
<dbReference type="PROSITE" id="PS50048">
    <property type="entry name" value="ZN2_CY6_FUNGAL_2"/>
    <property type="match status" value="1"/>
</dbReference>
<dbReference type="GO" id="GO:0008270">
    <property type="term" value="F:zinc ion binding"/>
    <property type="evidence" value="ECO:0007669"/>
    <property type="project" value="InterPro"/>
</dbReference>
<dbReference type="Proteomes" id="UP000245771">
    <property type="component" value="Unassembled WGS sequence"/>
</dbReference>
<dbReference type="PANTHER" id="PTHR47659:SF4">
    <property type="entry name" value="ZN(II)2CYS6 TRANSCRIPTION FACTOR (EUROFUNG)"/>
    <property type="match status" value="1"/>
</dbReference>
<feature type="compositionally biased region" description="Polar residues" evidence="8">
    <location>
        <begin position="225"/>
        <end position="235"/>
    </location>
</feature>
<keyword evidence="3" id="KW-0805">Transcription regulation</keyword>
<dbReference type="SUPFAM" id="SSF57701">
    <property type="entry name" value="Zn2/Cys6 DNA-binding domain"/>
    <property type="match status" value="1"/>
</dbReference>
<feature type="compositionally biased region" description="Low complexity" evidence="8">
    <location>
        <begin position="374"/>
        <end position="388"/>
    </location>
</feature>
<keyword evidence="2" id="KW-0862">Zinc</keyword>
<name>A0A316V4Q1_9BASI</name>
<evidence type="ECO:0000313" key="10">
    <source>
        <dbReference type="EMBL" id="PWN32527.1"/>
    </source>
</evidence>
<evidence type="ECO:0000256" key="6">
    <source>
        <dbReference type="ARBA" id="ARBA00023242"/>
    </source>
</evidence>
<evidence type="ECO:0000256" key="7">
    <source>
        <dbReference type="ARBA" id="ARBA00040903"/>
    </source>
</evidence>
<dbReference type="AlphaFoldDB" id="A0A316V4Q1"/>
<dbReference type="GO" id="GO:0003677">
    <property type="term" value="F:DNA binding"/>
    <property type="evidence" value="ECO:0007669"/>
    <property type="project" value="UniProtKB-KW"/>
</dbReference>
<dbReference type="EMBL" id="KZ819605">
    <property type="protein sequence ID" value="PWN32527.1"/>
    <property type="molecule type" value="Genomic_DNA"/>
</dbReference>
<dbReference type="InParanoid" id="A0A316V4Q1"/>
<organism evidence="10 11">
    <name type="scientific">Meira miltonrushii</name>
    <dbReference type="NCBI Taxonomy" id="1280837"/>
    <lineage>
        <taxon>Eukaryota</taxon>
        <taxon>Fungi</taxon>
        <taxon>Dikarya</taxon>
        <taxon>Basidiomycota</taxon>
        <taxon>Ustilaginomycotina</taxon>
        <taxon>Exobasidiomycetes</taxon>
        <taxon>Exobasidiales</taxon>
        <taxon>Brachybasidiaceae</taxon>
        <taxon>Meira</taxon>
    </lineage>
</organism>
<feature type="region of interest" description="Disordered" evidence="8">
    <location>
        <begin position="23"/>
        <end position="149"/>
    </location>
</feature>
<evidence type="ECO:0000256" key="5">
    <source>
        <dbReference type="ARBA" id="ARBA00023163"/>
    </source>
</evidence>
<keyword evidence="6" id="KW-0539">Nucleus</keyword>
<proteinExistence type="predicted"/>
<feature type="region of interest" description="Disordered" evidence="8">
    <location>
        <begin position="274"/>
        <end position="295"/>
    </location>
</feature>
<evidence type="ECO:0000313" key="11">
    <source>
        <dbReference type="Proteomes" id="UP000245771"/>
    </source>
</evidence>
<sequence length="603" mass="64853">MTDRGGIATMSHSDTRFRTYDEAAYHHHNRSSRPTLPPLLPTSIMEEKREMAPILQSPPASTPFLQLPSPISSTSNPRRLRSASEATAHQPPFRTLFAPPPPPFGSSSQSHASIDSSSTSTTPANPAYARSDRGGSPVLSTLPPLSRFSSNIRRSNTISAVLHHGPSSLGGGNGTLARQLPPPHRIFSRKLSDASSRSQHPSLPAPFAQTGSPSHAQHGAWQQYPHHNQYGQSVGSLKEPLTPGAMSNSSSFSTNTTTSSIASAIAHHSATSTGLGTIAHSPSSSTSTVGKNMGTRGMIDEVGTSGGEEHSPSSRKMAKVHVPSACLNCKKAHLACDVNRPCRRCINLGKTDTCIDVRHKKRGRPRLRDREHSANSTTMFSASNSSSSPRQGIPSTPPHYGQMHHNTSPFAAAASGITRGRSISAASIGSGAGGMSRNIAMAYGTPNQQQYPQQQHQQSSTWMILSTSLHCARNSTNLPNMLGSVRQDDLLGTFLLDIIHPADVGRVENMWNLLIKPVDVPVQPLYAHPDTIMSMSSDDLMTPATGTVYLREENIRIAQVPNPDGRTSYIVRSIGFHLGGGTFGVDLYRKHTFDRAYIVASFW</sequence>
<dbReference type="InterPro" id="IPR001138">
    <property type="entry name" value="Zn2Cys6_DnaBD"/>
</dbReference>
<reference evidence="10 11" key="1">
    <citation type="journal article" date="2018" name="Mol. Biol. Evol.">
        <title>Broad Genomic Sampling Reveals a Smut Pathogenic Ancestry of the Fungal Clade Ustilaginomycotina.</title>
        <authorList>
            <person name="Kijpornyongpan T."/>
            <person name="Mondo S.J."/>
            <person name="Barry K."/>
            <person name="Sandor L."/>
            <person name="Lee J."/>
            <person name="Lipzen A."/>
            <person name="Pangilinan J."/>
            <person name="LaButti K."/>
            <person name="Hainaut M."/>
            <person name="Henrissat B."/>
            <person name="Grigoriev I.V."/>
            <person name="Spatafora J.W."/>
            <person name="Aime M.C."/>
        </authorList>
    </citation>
    <scope>NUCLEOTIDE SEQUENCE [LARGE SCALE GENOMIC DNA]</scope>
    <source>
        <strain evidence="10 11">MCA 3882</strain>
    </source>
</reference>
<dbReference type="Pfam" id="PF00172">
    <property type="entry name" value="Zn_clus"/>
    <property type="match status" value="1"/>
</dbReference>
<gene>
    <name evidence="10" type="ORF">FA14DRAFT_157237</name>
</gene>